<dbReference type="HOGENOM" id="CLU_963492_0_0_1"/>
<reference evidence="4" key="2">
    <citation type="submission" date="2015-01" db="EMBL/GenBank/DDBJ databases">
        <title>Evolutionary Origins and Diversification of the Mycorrhizal Mutualists.</title>
        <authorList>
            <consortium name="DOE Joint Genome Institute"/>
            <consortium name="Mycorrhizal Genomics Consortium"/>
            <person name="Kohler A."/>
            <person name="Kuo A."/>
            <person name="Nagy L.G."/>
            <person name="Floudas D."/>
            <person name="Copeland A."/>
            <person name="Barry K.W."/>
            <person name="Cichocki N."/>
            <person name="Veneault-Fourrey C."/>
            <person name="LaButti K."/>
            <person name="Lindquist E.A."/>
            <person name="Lipzen A."/>
            <person name="Lundell T."/>
            <person name="Morin E."/>
            <person name="Murat C."/>
            <person name="Riley R."/>
            <person name="Ohm R."/>
            <person name="Sun H."/>
            <person name="Tunlid A."/>
            <person name="Henrissat B."/>
            <person name="Grigoriev I.V."/>
            <person name="Hibbett D.S."/>
            <person name="Martin F."/>
        </authorList>
    </citation>
    <scope>NUCLEOTIDE SEQUENCE [LARGE SCALE GENOMIC DNA]</scope>
    <source>
        <strain evidence="4">F 1598</strain>
    </source>
</reference>
<evidence type="ECO:0000256" key="2">
    <source>
        <dbReference type="SAM" id="MobiDB-lite"/>
    </source>
</evidence>
<dbReference type="InParanoid" id="A0A0C3C9I7"/>
<evidence type="ECO:0000256" key="1">
    <source>
        <dbReference type="SAM" id="Coils"/>
    </source>
</evidence>
<reference evidence="3 4" key="1">
    <citation type="submission" date="2014-04" db="EMBL/GenBank/DDBJ databases">
        <authorList>
            <consortium name="DOE Joint Genome Institute"/>
            <person name="Kuo A."/>
            <person name="Tarkka M."/>
            <person name="Buscot F."/>
            <person name="Kohler A."/>
            <person name="Nagy L.G."/>
            <person name="Floudas D."/>
            <person name="Copeland A."/>
            <person name="Barry K.W."/>
            <person name="Cichocki N."/>
            <person name="Veneault-Fourrey C."/>
            <person name="LaButti K."/>
            <person name="Lindquist E.A."/>
            <person name="Lipzen A."/>
            <person name="Lundell T."/>
            <person name="Morin E."/>
            <person name="Murat C."/>
            <person name="Sun H."/>
            <person name="Tunlid A."/>
            <person name="Henrissat B."/>
            <person name="Grigoriev I.V."/>
            <person name="Hibbett D.S."/>
            <person name="Martin F."/>
            <person name="Nordberg H.P."/>
            <person name="Cantor M.N."/>
            <person name="Hua S.X."/>
        </authorList>
    </citation>
    <scope>NUCLEOTIDE SEQUENCE [LARGE SCALE GENOMIC DNA]</scope>
    <source>
        <strain evidence="3 4">F 1598</strain>
    </source>
</reference>
<organism evidence="3 4">
    <name type="scientific">Piloderma croceum (strain F 1598)</name>
    <dbReference type="NCBI Taxonomy" id="765440"/>
    <lineage>
        <taxon>Eukaryota</taxon>
        <taxon>Fungi</taxon>
        <taxon>Dikarya</taxon>
        <taxon>Basidiomycota</taxon>
        <taxon>Agaricomycotina</taxon>
        <taxon>Agaricomycetes</taxon>
        <taxon>Agaricomycetidae</taxon>
        <taxon>Atheliales</taxon>
        <taxon>Atheliaceae</taxon>
        <taxon>Piloderma</taxon>
    </lineage>
</organism>
<evidence type="ECO:0000313" key="4">
    <source>
        <dbReference type="Proteomes" id="UP000054166"/>
    </source>
</evidence>
<gene>
    <name evidence="3" type="ORF">PILCRDRAFT_323314</name>
</gene>
<keyword evidence="1" id="KW-0175">Coiled coil</keyword>
<keyword evidence="4" id="KW-1185">Reference proteome</keyword>
<dbReference type="Proteomes" id="UP000054166">
    <property type="component" value="Unassembled WGS sequence"/>
</dbReference>
<feature type="coiled-coil region" evidence="1">
    <location>
        <begin position="116"/>
        <end position="174"/>
    </location>
</feature>
<feature type="region of interest" description="Disordered" evidence="2">
    <location>
        <begin position="29"/>
        <end position="98"/>
    </location>
</feature>
<protein>
    <submittedName>
        <fullName evidence="3">Uncharacterized protein</fullName>
    </submittedName>
</protein>
<accession>A0A0C3C9I7</accession>
<proteinExistence type="predicted"/>
<name>A0A0C3C9I7_PILCF</name>
<sequence length="289" mass="32142">MVDKHSQAADIHRPVHVFYHEEESLCHNKKALDKPPEADIKDNSNAGAAVNNPRKRPRVDEKSSLTAHVSDPPDPSPSPQQLVRMEGEPGRVDSTPAEVTTISSVDRSASSYQLHNRNLDSRISGLQEEITKLREKLHTLQAENTRVTLKNKAIEREMEELRKVNEKLQREMNDRVGSKERAVEIAQAPDASSVAGARVQTNPDGDISMYAEPHDDNPQGSFAQLLCRSSTNVSKSEGLPVDVQNRLEGHANNLACIVDDMIDAHLNLQRTKQTIADQKLHITTCNFIC</sequence>
<dbReference type="OrthoDB" id="342190at2759"/>
<evidence type="ECO:0000313" key="3">
    <source>
        <dbReference type="EMBL" id="KIM86367.1"/>
    </source>
</evidence>
<dbReference type="AlphaFoldDB" id="A0A0C3C9I7"/>
<feature type="compositionally biased region" description="Basic and acidic residues" evidence="2">
    <location>
        <begin position="29"/>
        <end position="42"/>
    </location>
</feature>
<dbReference type="EMBL" id="KN832982">
    <property type="protein sequence ID" value="KIM86367.1"/>
    <property type="molecule type" value="Genomic_DNA"/>
</dbReference>